<dbReference type="SMART" id="SM00382">
    <property type="entry name" value="AAA"/>
    <property type="match status" value="1"/>
</dbReference>
<dbReference type="InterPro" id="IPR050747">
    <property type="entry name" value="Mitochondrial_chaperone_BCS1"/>
</dbReference>
<keyword evidence="3 8" id="KW-0547">Nucleotide-binding</keyword>
<dbReference type="eggNOG" id="KOG0743">
    <property type="taxonomic scope" value="Eukaryota"/>
</dbReference>
<organism evidence="11 12">
    <name type="scientific">Capsella rubella</name>
    <dbReference type="NCBI Taxonomy" id="81985"/>
    <lineage>
        <taxon>Eukaryota</taxon>
        <taxon>Viridiplantae</taxon>
        <taxon>Streptophyta</taxon>
        <taxon>Embryophyta</taxon>
        <taxon>Tracheophyta</taxon>
        <taxon>Spermatophyta</taxon>
        <taxon>Magnoliopsida</taxon>
        <taxon>eudicotyledons</taxon>
        <taxon>Gunneridae</taxon>
        <taxon>Pentapetalae</taxon>
        <taxon>rosids</taxon>
        <taxon>malvids</taxon>
        <taxon>Brassicales</taxon>
        <taxon>Brassicaceae</taxon>
        <taxon>Camelineae</taxon>
        <taxon>Capsella</taxon>
    </lineage>
</organism>
<evidence type="ECO:0000256" key="4">
    <source>
        <dbReference type="ARBA" id="ARBA00022801"/>
    </source>
</evidence>
<keyword evidence="9" id="KW-0472">Membrane</keyword>
<dbReference type="Gene3D" id="6.10.280.40">
    <property type="match status" value="1"/>
</dbReference>
<dbReference type="GO" id="GO:0005524">
    <property type="term" value="F:ATP binding"/>
    <property type="evidence" value="ECO:0007669"/>
    <property type="project" value="UniProtKB-KW"/>
</dbReference>
<keyword evidence="9" id="KW-0812">Transmembrane</keyword>
<dbReference type="PROSITE" id="PS00674">
    <property type="entry name" value="AAA"/>
    <property type="match status" value="1"/>
</dbReference>
<keyword evidence="5 8" id="KW-0067">ATP-binding</keyword>
<dbReference type="Pfam" id="PF00004">
    <property type="entry name" value="AAA"/>
    <property type="match status" value="1"/>
</dbReference>
<feature type="domain" description="AAA+ ATPase" evidence="10">
    <location>
        <begin position="194"/>
        <end position="335"/>
    </location>
</feature>
<reference evidence="12" key="1">
    <citation type="journal article" date="2013" name="Nat. Genet.">
        <title>The Capsella rubella genome and the genomic consequences of rapid mating system evolution.</title>
        <authorList>
            <person name="Slotte T."/>
            <person name="Hazzouri K.M."/>
            <person name="Agren J.A."/>
            <person name="Koenig D."/>
            <person name="Maumus F."/>
            <person name="Guo Y.L."/>
            <person name="Steige K."/>
            <person name="Platts A.E."/>
            <person name="Escobar J.S."/>
            <person name="Newman L.K."/>
            <person name="Wang W."/>
            <person name="Mandakova T."/>
            <person name="Vello E."/>
            <person name="Smith L.M."/>
            <person name="Henz S.R."/>
            <person name="Steffen J."/>
            <person name="Takuno S."/>
            <person name="Brandvain Y."/>
            <person name="Coop G."/>
            <person name="Andolfatto P."/>
            <person name="Hu T.T."/>
            <person name="Blanchette M."/>
            <person name="Clark R.M."/>
            <person name="Quesneville H."/>
            <person name="Nordborg M."/>
            <person name="Gaut B.S."/>
            <person name="Lysak M.A."/>
            <person name="Jenkins J."/>
            <person name="Grimwood J."/>
            <person name="Chapman J."/>
            <person name="Prochnik S."/>
            <person name="Shu S."/>
            <person name="Rokhsar D."/>
            <person name="Schmutz J."/>
            <person name="Weigel D."/>
            <person name="Wright S.I."/>
        </authorList>
    </citation>
    <scope>NUCLEOTIDE SEQUENCE [LARGE SCALE GENOMIC DNA]</scope>
    <source>
        <strain evidence="12">cv. Monte Gargano</strain>
    </source>
</reference>
<dbReference type="InterPro" id="IPR003960">
    <property type="entry name" value="ATPase_AAA_CS"/>
</dbReference>
<dbReference type="Gene3D" id="3.40.50.300">
    <property type="entry name" value="P-loop containing nucleotide triphosphate hydrolases"/>
    <property type="match status" value="1"/>
</dbReference>
<comment type="similarity">
    <text evidence="2">Belongs to the AAA ATPase family. BCS1 subfamily.</text>
</comment>
<dbReference type="GO" id="GO:0016887">
    <property type="term" value="F:ATP hydrolysis activity"/>
    <property type="evidence" value="ECO:0007669"/>
    <property type="project" value="InterPro"/>
</dbReference>
<evidence type="ECO:0000256" key="6">
    <source>
        <dbReference type="ARBA" id="ARBA00022842"/>
    </source>
</evidence>
<name>R0GZP0_9BRAS</name>
<dbReference type="AlphaFoldDB" id="R0GZP0"/>
<sequence>MVSSFFTKIPSLSAIFSIYTSLSAFTIVFRTILHEILPAKIRHFIVSKFTDYFSSYFNPNFTFIIEEQSDYVTNQTFRAAQVYLPTLLTRISTGSLLVSSSNLKDPMAKPKFGIPVKAKITDDFEGIPLEWTLLSDRDNNPHQKYQKRWESAIFQHHTTFETLAMEPELKNTLIRDLDAFSSGKDFYKSVGRAWKRGYLLYGPPGTGKSSLVAAIANHMNFNIYDLQIQSVKHDEMLRQILTMTENRSILLMEDLDCSGADARDEDKEDDENQDMKKKKDPKVTLSGLLNFVDGLWSSCVEERIIIFTTNHKEKLDPALLRPGRMDVHILMDYCTPVVFKKLAALYLETEDHNLFEPLEKMFLEVKATPAEITEQLMASKNPDVALKGLIEFLERKKMTKESVDFDIKEAEA</sequence>
<dbReference type="InterPro" id="IPR003959">
    <property type="entry name" value="ATPase_AAA_core"/>
</dbReference>
<dbReference type="InterPro" id="IPR025753">
    <property type="entry name" value="AAA_N_dom"/>
</dbReference>
<evidence type="ECO:0000259" key="10">
    <source>
        <dbReference type="SMART" id="SM00382"/>
    </source>
</evidence>
<dbReference type="InterPro" id="IPR058017">
    <property type="entry name" value="At3g28540-like_C"/>
</dbReference>
<dbReference type="InterPro" id="IPR027417">
    <property type="entry name" value="P-loop_NTPase"/>
</dbReference>
<dbReference type="SUPFAM" id="SSF52540">
    <property type="entry name" value="P-loop containing nucleoside triphosphate hydrolases"/>
    <property type="match status" value="1"/>
</dbReference>
<dbReference type="GO" id="GO:0006950">
    <property type="term" value="P:response to stress"/>
    <property type="evidence" value="ECO:0007669"/>
    <property type="project" value="UniProtKB-ARBA"/>
</dbReference>
<keyword evidence="4" id="KW-0378">Hydrolase</keyword>
<keyword evidence="12" id="KW-1185">Reference proteome</keyword>
<dbReference type="InterPro" id="IPR003593">
    <property type="entry name" value="AAA+_ATPase"/>
</dbReference>
<comment type="cofactor">
    <cofactor evidence="1">
        <name>Mg(2+)</name>
        <dbReference type="ChEBI" id="CHEBI:18420"/>
    </cofactor>
</comment>
<gene>
    <name evidence="11" type="ORF">CARUB_v10003040mg</name>
</gene>
<protein>
    <recommendedName>
        <fullName evidence="10">AAA+ ATPase domain-containing protein</fullName>
    </recommendedName>
</protein>
<comment type="catalytic activity">
    <reaction evidence="7">
        <text>ATP + H2O = ADP + phosphate + H(+)</text>
        <dbReference type="Rhea" id="RHEA:13065"/>
        <dbReference type="ChEBI" id="CHEBI:15377"/>
        <dbReference type="ChEBI" id="CHEBI:15378"/>
        <dbReference type="ChEBI" id="CHEBI:30616"/>
        <dbReference type="ChEBI" id="CHEBI:43474"/>
        <dbReference type="ChEBI" id="CHEBI:456216"/>
    </reaction>
</comment>
<dbReference type="STRING" id="81985.R0GZP0"/>
<evidence type="ECO:0000256" key="2">
    <source>
        <dbReference type="ARBA" id="ARBA00007448"/>
    </source>
</evidence>
<dbReference type="Pfam" id="PF14363">
    <property type="entry name" value="AAA_assoc"/>
    <property type="match status" value="1"/>
</dbReference>
<feature type="transmembrane region" description="Helical" evidence="9">
    <location>
        <begin position="12"/>
        <end position="33"/>
    </location>
</feature>
<dbReference type="Proteomes" id="UP000029121">
    <property type="component" value="Unassembled WGS sequence"/>
</dbReference>
<evidence type="ECO:0000313" key="11">
    <source>
        <dbReference type="EMBL" id="EOA22404.1"/>
    </source>
</evidence>
<dbReference type="Pfam" id="PF25568">
    <property type="entry name" value="AAA_lid_At3g28540"/>
    <property type="match status" value="1"/>
</dbReference>
<evidence type="ECO:0000256" key="7">
    <source>
        <dbReference type="ARBA" id="ARBA00049360"/>
    </source>
</evidence>
<dbReference type="CDD" id="cd19510">
    <property type="entry name" value="RecA-like_BCS1"/>
    <property type="match status" value="1"/>
</dbReference>
<keyword evidence="9" id="KW-1133">Transmembrane helix</keyword>
<keyword evidence="6" id="KW-0460">Magnesium</keyword>
<evidence type="ECO:0000256" key="3">
    <source>
        <dbReference type="ARBA" id="ARBA00022741"/>
    </source>
</evidence>
<dbReference type="PANTHER" id="PTHR23070">
    <property type="entry name" value="BCS1 AAA-TYPE ATPASE"/>
    <property type="match status" value="1"/>
</dbReference>
<proteinExistence type="inferred from homology"/>
<evidence type="ECO:0000256" key="9">
    <source>
        <dbReference type="SAM" id="Phobius"/>
    </source>
</evidence>
<evidence type="ECO:0000256" key="1">
    <source>
        <dbReference type="ARBA" id="ARBA00001946"/>
    </source>
</evidence>
<evidence type="ECO:0000313" key="12">
    <source>
        <dbReference type="Proteomes" id="UP000029121"/>
    </source>
</evidence>
<accession>R0GZP0</accession>
<evidence type="ECO:0000256" key="8">
    <source>
        <dbReference type="RuleBase" id="RU003651"/>
    </source>
</evidence>
<dbReference type="EMBL" id="KB870810">
    <property type="protein sequence ID" value="EOA22404.1"/>
    <property type="molecule type" value="Genomic_DNA"/>
</dbReference>
<evidence type="ECO:0000256" key="5">
    <source>
        <dbReference type="ARBA" id="ARBA00022840"/>
    </source>
</evidence>